<dbReference type="RefSeq" id="WP_145081156.1">
    <property type="nucleotide sequence ID" value="NZ_CP036425.1"/>
</dbReference>
<reference evidence="2 3" key="1">
    <citation type="submission" date="2019-02" db="EMBL/GenBank/DDBJ databases">
        <title>Deep-cultivation of Planctomycetes and their phenomic and genomic characterization uncovers novel biology.</title>
        <authorList>
            <person name="Wiegand S."/>
            <person name="Jogler M."/>
            <person name="Boedeker C."/>
            <person name="Pinto D."/>
            <person name="Vollmers J."/>
            <person name="Rivas-Marin E."/>
            <person name="Kohn T."/>
            <person name="Peeters S.H."/>
            <person name="Heuer A."/>
            <person name="Rast P."/>
            <person name="Oberbeckmann S."/>
            <person name="Bunk B."/>
            <person name="Jeske O."/>
            <person name="Meyerdierks A."/>
            <person name="Storesund J.E."/>
            <person name="Kallscheuer N."/>
            <person name="Luecker S."/>
            <person name="Lage O.M."/>
            <person name="Pohl T."/>
            <person name="Merkel B.J."/>
            <person name="Hornburger P."/>
            <person name="Mueller R.-W."/>
            <person name="Bruemmer F."/>
            <person name="Labrenz M."/>
            <person name="Spormann A.M."/>
            <person name="Op den Camp H."/>
            <person name="Overmann J."/>
            <person name="Amann R."/>
            <person name="Jetten M.S.M."/>
            <person name="Mascher T."/>
            <person name="Medema M.H."/>
            <person name="Devos D.P."/>
            <person name="Kaster A.-K."/>
            <person name="Ovreas L."/>
            <person name="Rohde M."/>
            <person name="Galperin M.Y."/>
            <person name="Jogler C."/>
        </authorList>
    </citation>
    <scope>NUCLEOTIDE SEQUENCE [LARGE SCALE GENOMIC DNA]</scope>
    <source>
        <strain evidence="2 3">KS4</strain>
    </source>
</reference>
<proteinExistence type="predicted"/>
<evidence type="ECO:0000313" key="3">
    <source>
        <dbReference type="Proteomes" id="UP000317369"/>
    </source>
</evidence>
<dbReference type="KEGG" id="pcor:KS4_36640"/>
<feature type="transmembrane region" description="Helical" evidence="1">
    <location>
        <begin position="16"/>
        <end position="35"/>
    </location>
</feature>
<sequence>MLAGLQLWLGCAMRDVLELLLLGGFMIVMLGAVHAHQRRAKEAKAGVVRCPRCGELMGKLLARKRKRCRECGGAMRG</sequence>
<gene>
    <name evidence="2" type="ORF">KS4_36640</name>
</gene>
<keyword evidence="1" id="KW-0812">Transmembrane</keyword>
<dbReference type="EMBL" id="CP036425">
    <property type="protein sequence ID" value="QDU35581.1"/>
    <property type="molecule type" value="Genomic_DNA"/>
</dbReference>
<keyword evidence="1" id="KW-0472">Membrane</keyword>
<keyword evidence="3" id="KW-1185">Reference proteome</keyword>
<protein>
    <submittedName>
        <fullName evidence="2">Uncharacterized protein</fullName>
    </submittedName>
</protein>
<evidence type="ECO:0000256" key="1">
    <source>
        <dbReference type="SAM" id="Phobius"/>
    </source>
</evidence>
<dbReference type="Proteomes" id="UP000317369">
    <property type="component" value="Chromosome"/>
</dbReference>
<name>A0A517YZD4_9BACT</name>
<keyword evidence="1" id="KW-1133">Transmembrane helix</keyword>
<organism evidence="2 3">
    <name type="scientific">Poriferisphaera corsica</name>
    <dbReference type="NCBI Taxonomy" id="2528020"/>
    <lineage>
        <taxon>Bacteria</taxon>
        <taxon>Pseudomonadati</taxon>
        <taxon>Planctomycetota</taxon>
        <taxon>Phycisphaerae</taxon>
        <taxon>Phycisphaerales</taxon>
        <taxon>Phycisphaeraceae</taxon>
        <taxon>Poriferisphaera</taxon>
    </lineage>
</organism>
<evidence type="ECO:0000313" key="2">
    <source>
        <dbReference type="EMBL" id="QDU35581.1"/>
    </source>
</evidence>
<accession>A0A517YZD4</accession>
<dbReference type="AlphaFoldDB" id="A0A517YZD4"/>